<dbReference type="SUPFAM" id="SSF55874">
    <property type="entry name" value="ATPase domain of HSP90 chaperone/DNA topoisomerase II/histidine kinase"/>
    <property type="match status" value="1"/>
</dbReference>
<comment type="catalytic activity">
    <reaction evidence="1">
        <text>ATP + protein L-histidine = ADP + protein N-phospho-L-histidine.</text>
        <dbReference type="EC" id="2.7.13.3"/>
    </reaction>
</comment>
<dbReference type="PROSITE" id="PS50112">
    <property type="entry name" value="PAS"/>
    <property type="match status" value="1"/>
</dbReference>
<feature type="domain" description="PAS" evidence="11">
    <location>
        <begin position="26"/>
        <end position="87"/>
    </location>
</feature>
<dbReference type="InterPro" id="IPR004358">
    <property type="entry name" value="Sig_transdc_His_kin-like_C"/>
</dbReference>
<evidence type="ECO:0000256" key="3">
    <source>
        <dbReference type="ARBA" id="ARBA00022553"/>
    </source>
</evidence>
<organism evidence="12 13">
    <name type="scientific">Treponema vincentii ATCC 35580</name>
    <dbReference type="NCBI Taxonomy" id="596324"/>
    <lineage>
        <taxon>Bacteria</taxon>
        <taxon>Pseudomonadati</taxon>
        <taxon>Spirochaetota</taxon>
        <taxon>Spirochaetia</taxon>
        <taxon>Spirochaetales</taxon>
        <taxon>Treponemataceae</taxon>
        <taxon>Treponema</taxon>
    </lineage>
</organism>
<dbReference type="eggNOG" id="COG5000">
    <property type="taxonomic scope" value="Bacteria"/>
</dbReference>
<dbReference type="InterPro" id="IPR003594">
    <property type="entry name" value="HATPase_dom"/>
</dbReference>
<dbReference type="PANTHER" id="PTHR43065">
    <property type="entry name" value="SENSOR HISTIDINE KINASE"/>
    <property type="match status" value="1"/>
</dbReference>
<dbReference type="AlphaFoldDB" id="C8PS47"/>
<dbReference type="Gene3D" id="3.30.450.20">
    <property type="entry name" value="PAS domain"/>
    <property type="match status" value="1"/>
</dbReference>
<keyword evidence="6" id="KW-0418">Kinase</keyword>
<name>C8PS47_9SPIR</name>
<accession>C8PS47</accession>
<evidence type="ECO:0000256" key="8">
    <source>
        <dbReference type="ARBA" id="ARBA00023012"/>
    </source>
</evidence>
<dbReference type="InterPro" id="IPR013767">
    <property type="entry name" value="PAS_fold"/>
</dbReference>
<dbReference type="STRING" id="596324.TREVI0001_1211"/>
<dbReference type="InterPro" id="IPR003661">
    <property type="entry name" value="HisK_dim/P_dom"/>
</dbReference>
<evidence type="ECO:0000256" key="4">
    <source>
        <dbReference type="ARBA" id="ARBA00022679"/>
    </source>
</evidence>
<dbReference type="Pfam" id="PF00989">
    <property type="entry name" value="PAS"/>
    <property type="match status" value="1"/>
</dbReference>
<dbReference type="NCBIfam" id="TIGR00229">
    <property type="entry name" value="sensory_box"/>
    <property type="match status" value="1"/>
</dbReference>
<sequence>MSRALQKLPRMNDSQLRSFIQLIADDYALFDAMMDSLTSGVIILDSNHAIIKTNRAASRILGIPLSESPDRPLWASISDTKLADFIHTVIKSEEAITAEEFIIVADEGNQYIEISVLPLVKEKRVRGTIITVEDITQRKREEINNRRLENLASLTNLAAAVAHEIKNPLAAISIHVQLLRKNFKACNLEINAKAQKHLDVVEEEIERLNKIVVDFLFAVRPLQCEFAPVDVNELIKNLFATFQEEFSAAGITFVSQLDSELPVIQADERFLRQALINILTNAKAAMMPAGGELGVTTRFDEEKVYITVTDTGKGIPPDILHKIFEPYFTTKPDGSGLGLTMTYKVIKEHGGDIQVHSEVGSGTRFTLMLPITRSEKPLLIEARSTQSTAGTSSAGISPLGEHKA</sequence>
<dbReference type="PRINTS" id="PR00344">
    <property type="entry name" value="BCTRLSENSOR"/>
</dbReference>
<evidence type="ECO:0000256" key="5">
    <source>
        <dbReference type="ARBA" id="ARBA00022741"/>
    </source>
</evidence>
<gene>
    <name evidence="12" type="ORF">TREVI0001_1211</name>
</gene>
<dbReference type="GO" id="GO:0000155">
    <property type="term" value="F:phosphorelay sensor kinase activity"/>
    <property type="evidence" value="ECO:0007669"/>
    <property type="project" value="InterPro"/>
</dbReference>
<dbReference type="CDD" id="cd00082">
    <property type="entry name" value="HisKA"/>
    <property type="match status" value="1"/>
</dbReference>
<feature type="compositionally biased region" description="Low complexity" evidence="9">
    <location>
        <begin position="382"/>
        <end position="397"/>
    </location>
</feature>
<dbReference type="InterPro" id="IPR036097">
    <property type="entry name" value="HisK_dim/P_sf"/>
</dbReference>
<dbReference type="CDD" id="cd00130">
    <property type="entry name" value="PAS"/>
    <property type="match status" value="1"/>
</dbReference>
<dbReference type="Gene3D" id="3.30.565.10">
    <property type="entry name" value="Histidine kinase-like ATPase, C-terminal domain"/>
    <property type="match status" value="1"/>
</dbReference>
<dbReference type="RefSeq" id="WP_006189414.1">
    <property type="nucleotide sequence ID" value="NZ_ACYH01000049.1"/>
</dbReference>
<keyword evidence="7" id="KW-0067">ATP-binding</keyword>
<feature type="region of interest" description="Disordered" evidence="9">
    <location>
        <begin position="382"/>
        <end position="404"/>
    </location>
</feature>
<protein>
    <recommendedName>
        <fullName evidence="2">histidine kinase</fullName>
        <ecNumber evidence="2">2.7.13.3</ecNumber>
    </recommendedName>
</protein>
<reference evidence="12 13" key="1">
    <citation type="submission" date="2009-07" db="EMBL/GenBank/DDBJ databases">
        <authorList>
            <person name="Madupu R."/>
            <person name="Sebastian Y."/>
            <person name="Durkin A.S."/>
            <person name="Torralba M."/>
            <person name="Methe B."/>
            <person name="Sutton G.G."/>
            <person name="Strausberg R.L."/>
            <person name="Nelson K.E."/>
        </authorList>
    </citation>
    <scope>NUCLEOTIDE SEQUENCE [LARGE SCALE GENOMIC DNA]</scope>
    <source>
        <strain evidence="12 13">ATCC 35580</strain>
    </source>
</reference>
<evidence type="ECO:0000259" key="11">
    <source>
        <dbReference type="PROSITE" id="PS50112"/>
    </source>
</evidence>
<dbReference type="InterPro" id="IPR005467">
    <property type="entry name" value="His_kinase_dom"/>
</dbReference>
<evidence type="ECO:0000256" key="6">
    <source>
        <dbReference type="ARBA" id="ARBA00022777"/>
    </source>
</evidence>
<comment type="caution">
    <text evidence="12">The sequence shown here is derived from an EMBL/GenBank/DDBJ whole genome shotgun (WGS) entry which is preliminary data.</text>
</comment>
<keyword evidence="4" id="KW-0808">Transferase</keyword>
<feature type="domain" description="Histidine kinase" evidence="10">
    <location>
        <begin position="160"/>
        <end position="373"/>
    </location>
</feature>
<evidence type="ECO:0000256" key="1">
    <source>
        <dbReference type="ARBA" id="ARBA00000085"/>
    </source>
</evidence>
<dbReference type="EC" id="2.7.13.3" evidence="2"/>
<dbReference type="Proteomes" id="UP000004509">
    <property type="component" value="Unassembled WGS sequence"/>
</dbReference>
<dbReference type="Pfam" id="PF00512">
    <property type="entry name" value="HisKA"/>
    <property type="match status" value="1"/>
</dbReference>
<dbReference type="Pfam" id="PF02518">
    <property type="entry name" value="HATPase_c"/>
    <property type="match status" value="1"/>
</dbReference>
<dbReference type="Gene3D" id="1.10.287.130">
    <property type="match status" value="1"/>
</dbReference>
<evidence type="ECO:0000313" key="12">
    <source>
        <dbReference type="EMBL" id="EEV19717.1"/>
    </source>
</evidence>
<dbReference type="PANTHER" id="PTHR43065:SF10">
    <property type="entry name" value="PEROXIDE STRESS-ACTIVATED HISTIDINE KINASE MAK3"/>
    <property type="match status" value="1"/>
</dbReference>
<evidence type="ECO:0000256" key="7">
    <source>
        <dbReference type="ARBA" id="ARBA00022840"/>
    </source>
</evidence>
<evidence type="ECO:0000256" key="2">
    <source>
        <dbReference type="ARBA" id="ARBA00012438"/>
    </source>
</evidence>
<dbReference type="EMBL" id="ACYH01000049">
    <property type="protein sequence ID" value="EEV19717.1"/>
    <property type="molecule type" value="Genomic_DNA"/>
</dbReference>
<dbReference type="PROSITE" id="PS50109">
    <property type="entry name" value="HIS_KIN"/>
    <property type="match status" value="1"/>
</dbReference>
<dbReference type="SUPFAM" id="SSF55785">
    <property type="entry name" value="PYP-like sensor domain (PAS domain)"/>
    <property type="match status" value="1"/>
</dbReference>
<dbReference type="GO" id="GO:0005524">
    <property type="term" value="F:ATP binding"/>
    <property type="evidence" value="ECO:0007669"/>
    <property type="project" value="UniProtKB-KW"/>
</dbReference>
<evidence type="ECO:0000256" key="9">
    <source>
        <dbReference type="SAM" id="MobiDB-lite"/>
    </source>
</evidence>
<keyword evidence="8" id="KW-0902">Two-component regulatory system</keyword>
<keyword evidence="5" id="KW-0547">Nucleotide-binding</keyword>
<dbReference type="InterPro" id="IPR036890">
    <property type="entry name" value="HATPase_C_sf"/>
</dbReference>
<dbReference type="SMART" id="SM00091">
    <property type="entry name" value="PAS"/>
    <property type="match status" value="1"/>
</dbReference>
<dbReference type="SMART" id="SM00387">
    <property type="entry name" value="HATPase_c"/>
    <property type="match status" value="1"/>
</dbReference>
<dbReference type="GO" id="GO:0006355">
    <property type="term" value="P:regulation of DNA-templated transcription"/>
    <property type="evidence" value="ECO:0007669"/>
    <property type="project" value="InterPro"/>
</dbReference>
<dbReference type="SUPFAM" id="SSF47384">
    <property type="entry name" value="Homodimeric domain of signal transducing histidine kinase"/>
    <property type="match status" value="1"/>
</dbReference>
<evidence type="ECO:0000313" key="13">
    <source>
        <dbReference type="Proteomes" id="UP000004509"/>
    </source>
</evidence>
<proteinExistence type="predicted"/>
<dbReference type="OrthoDB" id="1931120at2"/>
<dbReference type="InterPro" id="IPR035965">
    <property type="entry name" value="PAS-like_dom_sf"/>
</dbReference>
<dbReference type="SMART" id="SM00388">
    <property type="entry name" value="HisKA"/>
    <property type="match status" value="1"/>
</dbReference>
<dbReference type="InterPro" id="IPR000014">
    <property type="entry name" value="PAS"/>
</dbReference>
<evidence type="ECO:0000259" key="10">
    <source>
        <dbReference type="PROSITE" id="PS50109"/>
    </source>
</evidence>
<keyword evidence="3" id="KW-0597">Phosphoprotein</keyword>